<reference evidence="1 2" key="1">
    <citation type="submission" date="2015-12" db="EMBL/GenBank/DDBJ databases">
        <title>The genome of Folsomia candida.</title>
        <authorList>
            <person name="Faddeeva A."/>
            <person name="Derks M.F."/>
            <person name="Anvar Y."/>
            <person name="Smit S."/>
            <person name="Van Straalen N."/>
            <person name="Roelofs D."/>
        </authorList>
    </citation>
    <scope>NUCLEOTIDE SEQUENCE [LARGE SCALE GENOMIC DNA]</scope>
    <source>
        <strain evidence="1 2">VU population</strain>
        <tissue evidence="1">Whole body</tissue>
    </source>
</reference>
<dbReference type="AlphaFoldDB" id="A0A226DKS8"/>
<gene>
    <name evidence="1" type="ORF">Fcan01_20227</name>
</gene>
<keyword evidence="2" id="KW-1185">Reference proteome</keyword>
<sequence length="162" mass="18681">MIKPRSWSMVQWGNNLKTDRPGDHPDAVPLPSSVSLPTKGWWSDWIENNIVNIIWLDCEMYTLQKNGILWNSLSNGTAMKNVKDISDKILKSNLCVGRDVAKDFESLQLKPNNYYIFDLQTEYKGPVTNQGMVALAPHFDLFILTTSKKTSSRVYIWLQWMQ</sequence>
<comment type="caution">
    <text evidence="1">The sequence shown here is derived from an EMBL/GenBank/DDBJ whole genome shotgun (WGS) entry which is preliminary data.</text>
</comment>
<accession>A0A226DKS8</accession>
<protein>
    <submittedName>
        <fullName evidence="1">Uncharacterized protein</fullName>
    </submittedName>
</protein>
<name>A0A226DKS8_FOLCA</name>
<evidence type="ECO:0000313" key="2">
    <source>
        <dbReference type="Proteomes" id="UP000198287"/>
    </source>
</evidence>
<dbReference type="Proteomes" id="UP000198287">
    <property type="component" value="Unassembled WGS sequence"/>
</dbReference>
<evidence type="ECO:0000313" key="1">
    <source>
        <dbReference type="EMBL" id="OXA45277.1"/>
    </source>
</evidence>
<dbReference type="EMBL" id="LNIX01000018">
    <property type="protein sequence ID" value="OXA45277.1"/>
    <property type="molecule type" value="Genomic_DNA"/>
</dbReference>
<proteinExistence type="predicted"/>
<organism evidence="1 2">
    <name type="scientific">Folsomia candida</name>
    <name type="common">Springtail</name>
    <dbReference type="NCBI Taxonomy" id="158441"/>
    <lineage>
        <taxon>Eukaryota</taxon>
        <taxon>Metazoa</taxon>
        <taxon>Ecdysozoa</taxon>
        <taxon>Arthropoda</taxon>
        <taxon>Hexapoda</taxon>
        <taxon>Collembola</taxon>
        <taxon>Entomobryomorpha</taxon>
        <taxon>Isotomoidea</taxon>
        <taxon>Isotomidae</taxon>
        <taxon>Proisotominae</taxon>
        <taxon>Folsomia</taxon>
    </lineage>
</organism>